<dbReference type="PANTHER" id="PTHR30294">
    <property type="entry name" value="MEMBRANE COMPONENT OF ABC TRANSPORTER YHHJ-RELATED"/>
    <property type="match status" value="1"/>
</dbReference>
<evidence type="ECO:0000256" key="7">
    <source>
        <dbReference type="ARBA" id="ARBA00023136"/>
    </source>
</evidence>
<feature type="domain" description="ABC transmembrane type-2" evidence="9">
    <location>
        <begin position="141"/>
        <end position="366"/>
    </location>
</feature>
<evidence type="ECO:0000256" key="8">
    <source>
        <dbReference type="SAM" id="Phobius"/>
    </source>
</evidence>
<comment type="similarity">
    <text evidence="2">Belongs to the ABC-2 integral membrane protein family.</text>
</comment>
<feature type="transmembrane region" description="Helical" evidence="8">
    <location>
        <begin position="255"/>
        <end position="278"/>
    </location>
</feature>
<feature type="transmembrane region" description="Helical" evidence="8">
    <location>
        <begin position="341"/>
        <end position="363"/>
    </location>
</feature>
<organism evidence="10 11">
    <name type="scientific">Maricaulis virginensis</name>
    <dbReference type="NCBI Taxonomy" id="144022"/>
    <lineage>
        <taxon>Bacteria</taxon>
        <taxon>Pseudomonadati</taxon>
        <taxon>Pseudomonadota</taxon>
        <taxon>Alphaproteobacteria</taxon>
        <taxon>Maricaulales</taxon>
        <taxon>Maricaulaceae</taxon>
        <taxon>Maricaulis</taxon>
    </lineage>
</organism>
<dbReference type="InterPro" id="IPR047817">
    <property type="entry name" value="ABC2_TM_bact-type"/>
</dbReference>
<gene>
    <name evidence="10" type="ORF">GCM10017621_30040</name>
</gene>
<evidence type="ECO:0000256" key="5">
    <source>
        <dbReference type="ARBA" id="ARBA00022692"/>
    </source>
</evidence>
<keyword evidence="4" id="KW-1003">Cell membrane</keyword>
<keyword evidence="11" id="KW-1185">Reference proteome</keyword>
<name>A0A9W6IQX9_9PROT</name>
<keyword evidence="5 8" id="KW-0812">Transmembrane</keyword>
<keyword evidence="6 8" id="KW-1133">Transmembrane helix</keyword>
<feature type="transmembrane region" description="Helical" evidence="8">
    <location>
        <begin position="178"/>
        <end position="197"/>
    </location>
</feature>
<evidence type="ECO:0000256" key="6">
    <source>
        <dbReference type="ARBA" id="ARBA00022989"/>
    </source>
</evidence>
<dbReference type="Pfam" id="PF12698">
    <property type="entry name" value="ABC2_membrane_3"/>
    <property type="match status" value="1"/>
</dbReference>
<evidence type="ECO:0000256" key="4">
    <source>
        <dbReference type="ARBA" id="ARBA00022475"/>
    </source>
</evidence>
<evidence type="ECO:0000256" key="3">
    <source>
        <dbReference type="ARBA" id="ARBA00022448"/>
    </source>
</evidence>
<dbReference type="GO" id="GO:0005886">
    <property type="term" value="C:plasma membrane"/>
    <property type="evidence" value="ECO:0007669"/>
    <property type="project" value="UniProtKB-SubCell"/>
</dbReference>
<feature type="transmembrane region" description="Helical" evidence="8">
    <location>
        <begin position="285"/>
        <end position="302"/>
    </location>
</feature>
<dbReference type="EMBL" id="BSFE01000011">
    <property type="protein sequence ID" value="GLK53496.1"/>
    <property type="molecule type" value="Genomic_DNA"/>
</dbReference>
<feature type="transmembrane region" description="Helical" evidence="8">
    <location>
        <begin position="21"/>
        <end position="42"/>
    </location>
</feature>
<proteinExistence type="inferred from homology"/>
<dbReference type="InterPro" id="IPR051449">
    <property type="entry name" value="ABC-2_transporter_component"/>
</dbReference>
<sequence length="368" mass="40719">MLTRLLALIRKELLASVRDRQTRFIVLIAPPFLLLIYVFAITQDVSNIAIGMVNQDRGRFSREVVDRIVGSPRFRTVIYFETVEDLGEAIDAQHVLVGVYFQEDFSRRVLRRQTANVQLLLDGRRSNAAQIVSGYLYRIVTSYNLELIDAAGVVAPTTIVSRTWFNANATPLWSATPALFAVLASIVGFMVSALSVARERELGTFEQLLVSPLTPLEILIGKTLPALMIAVGSSIVMLIFSVFLIGVPMRGDLPALFGSMIVFLLSIIGIGLFISSLVRTQQQAVIGLFIYMIPAVLLSGYATPVANMPIGLQWLTQTNPITHFIIICKAVFLKDAPLSDIWAHTWPLILIAIVTLSCGTWLFNRRLG</sequence>
<evidence type="ECO:0000313" key="10">
    <source>
        <dbReference type="EMBL" id="GLK53496.1"/>
    </source>
</evidence>
<dbReference type="GO" id="GO:0140359">
    <property type="term" value="F:ABC-type transporter activity"/>
    <property type="evidence" value="ECO:0007669"/>
    <property type="project" value="InterPro"/>
</dbReference>
<evidence type="ECO:0000259" key="9">
    <source>
        <dbReference type="PROSITE" id="PS51012"/>
    </source>
</evidence>
<evidence type="ECO:0000256" key="2">
    <source>
        <dbReference type="ARBA" id="ARBA00007783"/>
    </source>
</evidence>
<feature type="transmembrane region" description="Helical" evidence="8">
    <location>
        <begin position="226"/>
        <end position="249"/>
    </location>
</feature>
<dbReference type="PROSITE" id="PS51012">
    <property type="entry name" value="ABC_TM2"/>
    <property type="match status" value="1"/>
</dbReference>
<dbReference type="InterPro" id="IPR013525">
    <property type="entry name" value="ABC2_TM"/>
</dbReference>
<reference evidence="10" key="1">
    <citation type="journal article" date="2014" name="Int. J. Syst. Evol. Microbiol.">
        <title>Complete genome sequence of Corynebacterium casei LMG S-19264T (=DSM 44701T), isolated from a smear-ripened cheese.</title>
        <authorList>
            <consortium name="US DOE Joint Genome Institute (JGI-PGF)"/>
            <person name="Walter F."/>
            <person name="Albersmeier A."/>
            <person name="Kalinowski J."/>
            <person name="Ruckert C."/>
        </authorList>
    </citation>
    <scope>NUCLEOTIDE SEQUENCE</scope>
    <source>
        <strain evidence="10">VKM B-1513</strain>
    </source>
</reference>
<dbReference type="RefSeq" id="WP_271187845.1">
    <property type="nucleotide sequence ID" value="NZ_BSFE01000011.1"/>
</dbReference>
<dbReference type="PANTHER" id="PTHR30294:SF44">
    <property type="entry name" value="MULTIDRUG ABC TRANSPORTER PERMEASE YBHR-RELATED"/>
    <property type="match status" value="1"/>
</dbReference>
<keyword evidence="7 8" id="KW-0472">Membrane</keyword>
<comment type="subcellular location">
    <subcellularLocation>
        <location evidence="1">Cell membrane</location>
        <topology evidence="1">Multi-pass membrane protein</topology>
    </subcellularLocation>
</comment>
<dbReference type="Proteomes" id="UP001143486">
    <property type="component" value="Unassembled WGS sequence"/>
</dbReference>
<protein>
    <submittedName>
        <fullName evidence="10">ABC transporter permease</fullName>
    </submittedName>
</protein>
<dbReference type="AlphaFoldDB" id="A0A9W6IQX9"/>
<accession>A0A9W6IQX9</accession>
<comment type="caution">
    <text evidence="10">The sequence shown here is derived from an EMBL/GenBank/DDBJ whole genome shotgun (WGS) entry which is preliminary data.</text>
</comment>
<reference evidence="10" key="2">
    <citation type="submission" date="2023-01" db="EMBL/GenBank/DDBJ databases">
        <authorList>
            <person name="Sun Q."/>
            <person name="Evtushenko L."/>
        </authorList>
    </citation>
    <scope>NUCLEOTIDE SEQUENCE</scope>
    <source>
        <strain evidence="10">VKM B-1513</strain>
    </source>
</reference>
<keyword evidence="3" id="KW-0813">Transport</keyword>
<evidence type="ECO:0000313" key="11">
    <source>
        <dbReference type="Proteomes" id="UP001143486"/>
    </source>
</evidence>
<evidence type="ECO:0000256" key="1">
    <source>
        <dbReference type="ARBA" id="ARBA00004651"/>
    </source>
</evidence>
<dbReference type="Gene3D" id="3.40.1710.10">
    <property type="entry name" value="abc type-2 transporter like domain"/>
    <property type="match status" value="1"/>
</dbReference>